<keyword evidence="5 9" id="KW-0103">Bromodomain</keyword>
<keyword evidence="3" id="KW-0744">Spermatogenesis</keyword>
<dbReference type="InterPro" id="IPR018359">
    <property type="entry name" value="Bromodomain_CS"/>
</dbReference>
<evidence type="ECO:0000256" key="3">
    <source>
        <dbReference type="ARBA" id="ARBA00022871"/>
    </source>
</evidence>
<feature type="domain" description="Bromo" evidence="11">
    <location>
        <begin position="43"/>
        <end position="115"/>
    </location>
</feature>
<dbReference type="PANTHER" id="PTHR22880:SF175">
    <property type="entry name" value="BROMODOMAIN TESTIS-SPECIFIC PROTEIN"/>
    <property type="match status" value="1"/>
</dbReference>
<organism evidence="12 13">
    <name type="scientific">Mus caroli</name>
    <name type="common">Ryukyu mouse</name>
    <name type="synonym">Ricefield mouse</name>
    <dbReference type="NCBI Taxonomy" id="10089"/>
    <lineage>
        <taxon>Eukaryota</taxon>
        <taxon>Metazoa</taxon>
        <taxon>Chordata</taxon>
        <taxon>Craniata</taxon>
        <taxon>Vertebrata</taxon>
        <taxon>Euteleostomi</taxon>
        <taxon>Mammalia</taxon>
        <taxon>Eutheria</taxon>
        <taxon>Euarchontoglires</taxon>
        <taxon>Glires</taxon>
        <taxon>Rodentia</taxon>
        <taxon>Myomorpha</taxon>
        <taxon>Muroidea</taxon>
        <taxon>Muridae</taxon>
        <taxon>Murinae</taxon>
        <taxon>Mus</taxon>
        <taxon>Mus</taxon>
    </lineage>
</organism>
<dbReference type="Proteomes" id="UP000515126">
    <property type="component" value="Chromosome 5"/>
</dbReference>
<evidence type="ECO:0000259" key="11">
    <source>
        <dbReference type="PROSITE" id="PS50014"/>
    </source>
</evidence>
<evidence type="ECO:0000256" key="4">
    <source>
        <dbReference type="ARBA" id="ARBA00023015"/>
    </source>
</evidence>
<dbReference type="InterPro" id="IPR001487">
    <property type="entry name" value="Bromodomain"/>
</dbReference>
<keyword evidence="7" id="KW-0469">Meiosis</keyword>
<dbReference type="PROSITE" id="PS50014">
    <property type="entry name" value="BROMODOMAIN_2"/>
    <property type="match status" value="2"/>
</dbReference>
<dbReference type="AlphaFoldDB" id="A0A6P7QZH1"/>
<dbReference type="GeneID" id="110294429"/>
<sequence length="326" mass="36986">MSLPSRQTAIVNPPPPEYINTKKSGRLTNQLQFLQRVVLKALWKHGFSWPFQQPVDAVKLKLPDYYTIIKTPMDLNTIKKRLENKYYEKASECIEDFNTMFSNCYLYNKTGDDIVVMAQALEKLFMQKLSQMPQEEQVVGGKERIKKDIQQKIAVSSAKEQIPSKAAESVFKRQEIPSGLPDISLSPLNMAQEAPLICDSQSLVQITKGVKRRADTTTPTTSIAKARSESPPTLRETKPVNMPVKENTVKNVLPDSQQQHKVLKTVKVTEQLKHCSEILKEMLAKKHLPYAWPFYNPVDADALGLHNYYDIVKNPMDLGTIKVNTA</sequence>
<dbReference type="InterPro" id="IPR043508">
    <property type="entry name" value="Bromo_Brdt_I"/>
</dbReference>
<evidence type="ECO:0000256" key="5">
    <source>
        <dbReference type="ARBA" id="ARBA00023117"/>
    </source>
</evidence>
<dbReference type="GO" id="GO:0007283">
    <property type="term" value="P:spermatogenesis"/>
    <property type="evidence" value="ECO:0007669"/>
    <property type="project" value="UniProtKB-KW"/>
</dbReference>
<keyword evidence="12" id="KW-1185">Reference proteome</keyword>
<feature type="domain" description="Bromo" evidence="11">
    <location>
        <begin position="286"/>
        <end position="326"/>
    </location>
</feature>
<gene>
    <name evidence="13" type="primary">Brdt</name>
</gene>
<dbReference type="PANTHER" id="PTHR22880">
    <property type="entry name" value="FALZ-RELATED BROMODOMAIN-CONTAINING PROTEINS"/>
    <property type="match status" value="1"/>
</dbReference>
<dbReference type="PROSITE" id="PS00633">
    <property type="entry name" value="BROMODOMAIN_1"/>
    <property type="match status" value="1"/>
</dbReference>
<evidence type="ECO:0000256" key="1">
    <source>
        <dbReference type="ARBA" id="ARBA00022737"/>
    </source>
</evidence>
<keyword evidence="6" id="KW-0804">Transcription</keyword>
<name>A0A6P7QZH1_MUSCR</name>
<evidence type="ECO:0000256" key="9">
    <source>
        <dbReference type="PROSITE-ProRule" id="PRU00035"/>
    </source>
</evidence>
<evidence type="ECO:0000256" key="6">
    <source>
        <dbReference type="ARBA" id="ARBA00023163"/>
    </source>
</evidence>
<feature type="region of interest" description="Disordered" evidence="10">
    <location>
        <begin position="209"/>
        <end position="239"/>
    </location>
</feature>
<evidence type="ECO:0000313" key="12">
    <source>
        <dbReference type="Proteomes" id="UP000515126"/>
    </source>
</evidence>
<dbReference type="SMART" id="SM00297">
    <property type="entry name" value="BROMO"/>
    <property type="match status" value="1"/>
</dbReference>
<dbReference type="Gene3D" id="1.20.920.10">
    <property type="entry name" value="Bromodomain-like"/>
    <property type="match status" value="2"/>
</dbReference>
<dbReference type="GO" id="GO:0030154">
    <property type="term" value="P:cell differentiation"/>
    <property type="evidence" value="ECO:0007669"/>
    <property type="project" value="UniProtKB-KW"/>
</dbReference>
<evidence type="ECO:0000256" key="7">
    <source>
        <dbReference type="ARBA" id="ARBA00023254"/>
    </source>
</evidence>
<dbReference type="InterPro" id="IPR050935">
    <property type="entry name" value="Bromo_chromatin_reader"/>
</dbReference>
<keyword evidence="4" id="KW-0805">Transcription regulation</keyword>
<keyword evidence="1" id="KW-0677">Repeat</keyword>
<protein>
    <recommendedName>
        <fullName evidence="8">Bromodomain testis-specific protein</fullName>
    </recommendedName>
</protein>
<proteinExistence type="predicted"/>
<evidence type="ECO:0000256" key="2">
    <source>
        <dbReference type="ARBA" id="ARBA00022782"/>
    </source>
</evidence>
<accession>A0A6P7QZH1</accession>
<dbReference type="CDD" id="cd05497">
    <property type="entry name" value="Bromo_Brdt_I_like"/>
    <property type="match status" value="1"/>
</dbReference>
<dbReference type="SUPFAM" id="SSF47370">
    <property type="entry name" value="Bromodomain"/>
    <property type="match status" value="2"/>
</dbReference>
<evidence type="ECO:0000313" key="13">
    <source>
        <dbReference type="RefSeq" id="XP_029333712.1"/>
    </source>
</evidence>
<dbReference type="GO" id="GO:0005634">
    <property type="term" value="C:nucleus"/>
    <property type="evidence" value="ECO:0007669"/>
    <property type="project" value="TreeGrafter"/>
</dbReference>
<dbReference type="RefSeq" id="XP_029333712.1">
    <property type="nucleotide sequence ID" value="XM_029477852.1"/>
</dbReference>
<dbReference type="FunFam" id="1.20.920.10:FF:000002">
    <property type="entry name" value="Bromodomain-containing protein 4"/>
    <property type="match status" value="1"/>
</dbReference>
<keyword evidence="2" id="KW-0221">Differentiation</keyword>
<reference evidence="13" key="1">
    <citation type="submission" date="2025-08" db="UniProtKB">
        <authorList>
            <consortium name="RefSeq"/>
        </authorList>
    </citation>
    <scope>IDENTIFICATION</scope>
</reference>
<evidence type="ECO:0000256" key="8">
    <source>
        <dbReference type="ARBA" id="ARBA00040033"/>
    </source>
</evidence>
<dbReference type="GO" id="GO:0000785">
    <property type="term" value="C:chromatin"/>
    <property type="evidence" value="ECO:0007669"/>
    <property type="project" value="TreeGrafter"/>
</dbReference>
<dbReference type="GO" id="GO:0006355">
    <property type="term" value="P:regulation of DNA-templated transcription"/>
    <property type="evidence" value="ECO:0007669"/>
    <property type="project" value="TreeGrafter"/>
</dbReference>
<dbReference type="CTD" id="676"/>
<dbReference type="PRINTS" id="PR00503">
    <property type="entry name" value="BROMODOMAIN"/>
</dbReference>
<evidence type="ECO:0000256" key="10">
    <source>
        <dbReference type="SAM" id="MobiDB-lite"/>
    </source>
</evidence>
<dbReference type="GO" id="GO:0051321">
    <property type="term" value="P:meiotic cell cycle"/>
    <property type="evidence" value="ECO:0007669"/>
    <property type="project" value="UniProtKB-KW"/>
</dbReference>
<dbReference type="Pfam" id="PF00439">
    <property type="entry name" value="Bromodomain"/>
    <property type="match status" value="2"/>
</dbReference>
<dbReference type="InterPro" id="IPR036427">
    <property type="entry name" value="Bromodomain-like_sf"/>
</dbReference>
<dbReference type="GO" id="GO:0006338">
    <property type="term" value="P:chromatin remodeling"/>
    <property type="evidence" value="ECO:0007669"/>
    <property type="project" value="TreeGrafter"/>
</dbReference>